<gene>
    <name evidence="2" type="ORF">F5891DRAFT_1184260</name>
</gene>
<evidence type="ECO:0000256" key="1">
    <source>
        <dbReference type="SAM" id="MobiDB-lite"/>
    </source>
</evidence>
<proteinExistence type="predicted"/>
<organism evidence="2 3">
    <name type="scientific">Suillus fuscotomentosus</name>
    <dbReference type="NCBI Taxonomy" id="1912939"/>
    <lineage>
        <taxon>Eukaryota</taxon>
        <taxon>Fungi</taxon>
        <taxon>Dikarya</taxon>
        <taxon>Basidiomycota</taxon>
        <taxon>Agaricomycotina</taxon>
        <taxon>Agaricomycetes</taxon>
        <taxon>Agaricomycetidae</taxon>
        <taxon>Boletales</taxon>
        <taxon>Suillineae</taxon>
        <taxon>Suillaceae</taxon>
        <taxon>Suillus</taxon>
    </lineage>
</organism>
<reference evidence="2" key="1">
    <citation type="journal article" date="2020" name="New Phytol.">
        <title>Comparative genomics reveals dynamic genome evolution in host specialist ectomycorrhizal fungi.</title>
        <authorList>
            <person name="Lofgren L.A."/>
            <person name="Nguyen N.H."/>
            <person name="Vilgalys R."/>
            <person name="Ruytinx J."/>
            <person name="Liao H.L."/>
            <person name="Branco S."/>
            <person name="Kuo A."/>
            <person name="LaButti K."/>
            <person name="Lipzen A."/>
            <person name="Andreopoulos W."/>
            <person name="Pangilinan J."/>
            <person name="Riley R."/>
            <person name="Hundley H."/>
            <person name="Na H."/>
            <person name="Barry K."/>
            <person name="Grigoriev I.V."/>
            <person name="Stajich J.E."/>
            <person name="Kennedy P.G."/>
        </authorList>
    </citation>
    <scope>NUCLEOTIDE SEQUENCE</scope>
    <source>
        <strain evidence="2">FC203</strain>
    </source>
</reference>
<dbReference type="EMBL" id="JABBWK010000009">
    <property type="protein sequence ID" value="KAG1904844.1"/>
    <property type="molecule type" value="Genomic_DNA"/>
</dbReference>
<name>A0AAD4HRG9_9AGAM</name>
<feature type="compositionally biased region" description="Low complexity" evidence="1">
    <location>
        <begin position="46"/>
        <end position="59"/>
    </location>
</feature>
<dbReference type="GeneID" id="64660706"/>
<evidence type="ECO:0000313" key="3">
    <source>
        <dbReference type="Proteomes" id="UP001195769"/>
    </source>
</evidence>
<feature type="region of interest" description="Disordered" evidence="1">
    <location>
        <begin position="46"/>
        <end position="66"/>
    </location>
</feature>
<dbReference type="RefSeq" id="XP_041230419.1">
    <property type="nucleotide sequence ID" value="XM_041366408.1"/>
</dbReference>
<protein>
    <submittedName>
        <fullName evidence="2">Uncharacterized protein</fullName>
    </submittedName>
</protein>
<keyword evidence="3" id="KW-1185">Reference proteome</keyword>
<sequence>MSTLPAPISALVSPILTPSHTLMHVPSRRPSPPMREPTCTTSFTLTPAPTANTTSSAHAVPTPTPCETLRTQPAPTRHVDSTPSSVHVQTTSASANDIEMFVPLRPPSAISSPPSLSPTPHKTWTMQPTLPPATATPYHPTGHWHHAQMTKEGRKERGRDELEEEGEHCEEVSLIPGLAVKWPPSNTTPATPPRPAVGIHFWLGL</sequence>
<evidence type="ECO:0000313" key="2">
    <source>
        <dbReference type="EMBL" id="KAG1904844.1"/>
    </source>
</evidence>
<dbReference type="AlphaFoldDB" id="A0AAD4HRG9"/>
<comment type="caution">
    <text evidence="2">The sequence shown here is derived from an EMBL/GenBank/DDBJ whole genome shotgun (WGS) entry which is preliminary data.</text>
</comment>
<dbReference type="Proteomes" id="UP001195769">
    <property type="component" value="Unassembled WGS sequence"/>
</dbReference>
<accession>A0AAD4HRG9</accession>